<dbReference type="FunFam" id="3.30.1360.40:FF:000001">
    <property type="entry name" value="Ribosome-recycling factor"/>
    <property type="match status" value="1"/>
</dbReference>
<dbReference type="CDD" id="cd00520">
    <property type="entry name" value="RRF"/>
    <property type="match status" value="1"/>
</dbReference>
<dbReference type="NCBIfam" id="TIGR00496">
    <property type="entry name" value="frr"/>
    <property type="match status" value="1"/>
</dbReference>
<dbReference type="PANTHER" id="PTHR20982">
    <property type="entry name" value="RIBOSOME RECYCLING FACTOR"/>
    <property type="match status" value="1"/>
</dbReference>
<proteinExistence type="inferred from homology"/>
<dbReference type="InterPro" id="IPR023584">
    <property type="entry name" value="Ribosome_recyc_fac_dom"/>
</dbReference>
<comment type="function">
    <text evidence="3">Responsible for the release of ribosomes from messenger RNA at the termination of protein biosynthesis. May increase the efficiency of translation by recycling ribosomes from one round of translation to another.</text>
</comment>
<name>A0A0G1ZNC9_9BACT</name>
<dbReference type="GO" id="GO:0005737">
    <property type="term" value="C:cytoplasm"/>
    <property type="evidence" value="ECO:0007669"/>
    <property type="project" value="UniProtKB-SubCell"/>
</dbReference>
<evidence type="ECO:0000256" key="4">
    <source>
        <dbReference type="SAM" id="Coils"/>
    </source>
</evidence>
<dbReference type="Proteomes" id="UP000034846">
    <property type="component" value="Unassembled WGS sequence"/>
</dbReference>
<reference evidence="6 7" key="1">
    <citation type="journal article" date="2015" name="Nature">
        <title>rRNA introns, odd ribosomes, and small enigmatic genomes across a large radiation of phyla.</title>
        <authorList>
            <person name="Brown C.T."/>
            <person name="Hug L.A."/>
            <person name="Thomas B.C."/>
            <person name="Sharon I."/>
            <person name="Castelle C.J."/>
            <person name="Singh A."/>
            <person name="Wilkins M.J."/>
            <person name="Williams K.H."/>
            <person name="Banfield J.F."/>
        </authorList>
    </citation>
    <scope>NUCLEOTIDE SEQUENCE [LARGE SCALE GENOMIC DNA]</scope>
</reference>
<sequence>MALLDEFKPQFTKVHEHLVKELAGIRTGRATPALVEDIQVEAYGAFQPIKALASMGTPDARTLLIEPWDGSAVKAIETALQKSDIGIMPTVDGKAIRLVMPMMTEENRQRMVKVMKEKLEDARVSARKVREEARKAIDKLEGVGEDEVRRLQADLDKMVKDFNAKIDETGDKKEKEITTI</sequence>
<accession>A0A0G1ZNC9</accession>
<dbReference type="EMBL" id="LCRD01000037">
    <property type="protein sequence ID" value="KKW29637.1"/>
    <property type="molecule type" value="Genomic_DNA"/>
</dbReference>
<dbReference type="SUPFAM" id="SSF55194">
    <property type="entry name" value="Ribosome recycling factor, RRF"/>
    <property type="match status" value="1"/>
</dbReference>
<evidence type="ECO:0000313" key="7">
    <source>
        <dbReference type="Proteomes" id="UP000034846"/>
    </source>
</evidence>
<comment type="caution">
    <text evidence="6">The sequence shown here is derived from an EMBL/GenBank/DDBJ whole genome shotgun (WGS) entry which is preliminary data.</text>
</comment>
<organism evidence="6 7">
    <name type="scientific">Candidatus Uhrbacteria bacterium GW2011_GWD2_52_7</name>
    <dbReference type="NCBI Taxonomy" id="1618989"/>
    <lineage>
        <taxon>Bacteria</taxon>
        <taxon>Candidatus Uhriibacteriota</taxon>
    </lineage>
</organism>
<gene>
    <name evidence="3" type="primary">frr</name>
    <name evidence="6" type="ORF">UY72_C0037G0006</name>
</gene>
<protein>
    <recommendedName>
        <fullName evidence="3">Ribosome-recycling factor</fullName>
        <shortName evidence="3">RRF</shortName>
    </recommendedName>
    <alternativeName>
        <fullName evidence="3">Ribosome-releasing factor</fullName>
    </alternativeName>
</protein>
<feature type="domain" description="Ribosome recycling factor" evidence="5">
    <location>
        <begin position="20"/>
        <end position="177"/>
    </location>
</feature>
<dbReference type="AlphaFoldDB" id="A0A0G1ZNC9"/>
<evidence type="ECO:0000256" key="2">
    <source>
        <dbReference type="ARBA" id="ARBA00022917"/>
    </source>
</evidence>
<feature type="coiled-coil region" evidence="4">
    <location>
        <begin position="112"/>
        <end position="139"/>
    </location>
</feature>
<keyword evidence="2 3" id="KW-0648">Protein biosynthesis</keyword>
<comment type="subcellular location">
    <subcellularLocation>
        <location evidence="3">Cytoplasm</location>
    </subcellularLocation>
</comment>
<dbReference type="PANTHER" id="PTHR20982:SF3">
    <property type="entry name" value="MITOCHONDRIAL RIBOSOME RECYCLING FACTOR PSEUDO 1"/>
    <property type="match status" value="1"/>
</dbReference>
<dbReference type="Pfam" id="PF01765">
    <property type="entry name" value="RRF"/>
    <property type="match status" value="1"/>
</dbReference>
<keyword evidence="4" id="KW-0175">Coiled coil</keyword>
<keyword evidence="3" id="KW-0963">Cytoplasm</keyword>
<dbReference type="GO" id="GO:0043023">
    <property type="term" value="F:ribosomal large subunit binding"/>
    <property type="evidence" value="ECO:0007669"/>
    <property type="project" value="TreeGrafter"/>
</dbReference>
<evidence type="ECO:0000259" key="5">
    <source>
        <dbReference type="Pfam" id="PF01765"/>
    </source>
</evidence>
<dbReference type="Gene3D" id="1.10.132.20">
    <property type="entry name" value="Ribosome-recycling factor"/>
    <property type="match status" value="1"/>
</dbReference>
<evidence type="ECO:0000256" key="1">
    <source>
        <dbReference type="ARBA" id="ARBA00005912"/>
    </source>
</evidence>
<dbReference type="InterPro" id="IPR002661">
    <property type="entry name" value="Ribosome_recyc_fac"/>
</dbReference>
<evidence type="ECO:0000256" key="3">
    <source>
        <dbReference type="HAMAP-Rule" id="MF_00040"/>
    </source>
</evidence>
<comment type="similarity">
    <text evidence="1 3">Belongs to the RRF family.</text>
</comment>
<dbReference type="GO" id="GO:0006415">
    <property type="term" value="P:translational termination"/>
    <property type="evidence" value="ECO:0007669"/>
    <property type="project" value="UniProtKB-UniRule"/>
</dbReference>
<evidence type="ECO:0000313" key="6">
    <source>
        <dbReference type="EMBL" id="KKW29637.1"/>
    </source>
</evidence>
<dbReference type="Gene3D" id="3.30.1360.40">
    <property type="match status" value="1"/>
</dbReference>
<dbReference type="InterPro" id="IPR036191">
    <property type="entry name" value="RRF_sf"/>
</dbReference>
<dbReference type="HAMAP" id="MF_00040">
    <property type="entry name" value="RRF"/>
    <property type="match status" value="1"/>
</dbReference>